<evidence type="ECO:0000313" key="1">
    <source>
        <dbReference type="EMBL" id="GAA0878844.1"/>
    </source>
</evidence>
<comment type="caution">
    <text evidence="1">The sequence shown here is derived from an EMBL/GenBank/DDBJ whole genome shotgun (WGS) entry which is preliminary data.</text>
</comment>
<proteinExistence type="predicted"/>
<name>A0ABN1MZB4_9BACT</name>
<dbReference type="EMBL" id="BAAAFI010000007">
    <property type="protein sequence ID" value="GAA0878844.1"/>
    <property type="molecule type" value="Genomic_DNA"/>
</dbReference>
<protein>
    <submittedName>
        <fullName evidence="1">Uncharacterized protein</fullName>
    </submittedName>
</protein>
<keyword evidence="2" id="KW-1185">Reference proteome</keyword>
<organism evidence="1 2">
    <name type="scientific">Algoriphagus jejuensis</name>
    <dbReference type="NCBI Taxonomy" id="419934"/>
    <lineage>
        <taxon>Bacteria</taxon>
        <taxon>Pseudomonadati</taxon>
        <taxon>Bacteroidota</taxon>
        <taxon>Cytophagia</taxon>
        <taxon>Cytophagales</taxon>
        <taxon>Cyclobacteriaceae</taxon>
        <taxon>Algoriphagus</taxon>
    </lineage>
</organism>
<sequence length="58" mass="6396">MSDWRGAVSKLQLRSNAVGMADKHKISCGFESAQPDINYTLVYGYPWGASEDQPSKGF</sequence>
<gene>
    <name evidence="1" type="ORF">GCM10009119_18120</name>
</gene>
<dbReference type="Proteomes" id="UP001500469">
    <property type="component" value="Unassembled WGS sequence"/>
</dbReference>
<evidence type="ECO:0000313" key="2">
    <source>
        <dbReference type="Proteomes" id="UP001500469"/>
    </source>
</evidence>
<accession>A0ABN1MZB4</accession>
<reference evidence="1 2" key="1">
    <citation type="journal article" date="2019" name="Int. J. Syst. Evol. Microbiol.">
        <title>The Global Catalogue of Microorganisms (GCM) 10K type strain sequencing project: providing services to taxonomists for standard genome sequencing and annotation.</title>
        <authorList>
            <consortium name="The Broad Institute Genomics Platform"/>
            <consortium name="The Broad Institute Genome Sequencing Center for Infectious Disease"/>
            <person name="Wu L."/>
            <person name="Ma J."/>
        </authorList>
    </citation>
    <scope>NUCLEOTIDE SEQUENCE [LARGE SCALE GENOMIC DNA]</scope>
    <source>
        <strain evidence="1 2">JCM 16112</strain>
    </source>
</reference>